<evidence type="ECO:0000313" key="11">
    <source>
        <dbReference type="EMBL" id="MBW9064912.1"/>
    </source>
</evidence>
<dbReference type="InterPro" id="IPR027417">
    <property type="entry name" value="P-loop_NTPase"/>
</dbReference>
<keyword evidence="3" id="KW-1003">Cell membrane</keyword>
<dbReference type="RefSeq" id="WP_220372861.1">
    <property type="nucleotide sequence ID" value="NZ_JAEUAO010000003.1"/>
</dbReference>
<feature type="domain" description="ABC transporter" evidence="10">
    <location>
        <begin position="23"/>
        <end position="255"/>
    </location>
</feature>
<dbReference type="PANTHER" id="PTHR42781">
    <property type="entry name" value="SPERMIDINE/PUTRESCINE IMPORT ATP-BINDING PROTEIN POTA"/>
    <property type="match status" value="1"/>
</dbReference>
<evidence type="ECO:0000256" key="4">
    <source>
        <dbReference type="ARBA" id="ARBA00022496"/>
    </source>
</evidence>
<gene>
    <name evidence="11" type="ORF">JNB71_16530</name>
</gene>
<evidence type="ECO:0000256" key="9">
    <source>
        <dbReference type="ARBA" id="ARBA00023136"/>
    </source>
</evidence>
<dbReference type="Proteomes" id="UP000757604">
    <property type="component" value="Unassembled WGS sequence"/>
</dbReference>
<proteinExistence type="inferred from homology"/>
<dbReference type="PROSITE" id="PS50893">
    <property type="entry name" value="ABC_TRANSPORTER_2"/>
    <property type="match status" value="1"/>
</dbReference>
<evidence type="ECO:0000256" key="3">
    <source>
        <dbReference type="ARBA" id="ARBA00022475"/>
    </source>
</evidence>
<keyword evidence="7" id="KW-0408">Iron</keyword>
<dbReference type="Pfam" id="PF08402">
    <property type="entry name" value="TOBE_2"/>
    <property type="match status" value="1"/>
</dbReference>
<keyword evidence="12" id="KW-1185">Reference proteome</keyword>
<evidence type="ECO:0000256" key="5">
    <source>
        <dbReference type="ARBA" id="ARBA00022741"/>
    </source>
</evidence>
<evidence type="ECO:0000259" key="10">
    <source>
        <dbReference type="PROSITE" id="PS50893"/>
    </source>
</evidence>
<evidence type="ECO:0000256" key="7">
    <source>
        <dbReference type="ARBA" id="ARBA00023004"/>
    </source>
</evidence>
<dbReference type="InterPro" id="IPR013611">
    <property type="entry name" value="Transp-assoc_OB_typ2"/>
</dbReference>
<reference evidence="11 12" key="1">
    <citation type="journal article" date="2021" name="MBio">
        <title>Poor Competitiveness of Bradyrhizobium in Pigeon Pea Root Colonization in Indian Soils.</title>
        <authorList>
            <person name="Chalasani D."/>
            <person name="Basu A."/>
            <person name="Pullabhotla S.V.S.R.N."/>
            <person name="Jorrin B."/>
            <person name="Neal A.L."/>
            <person name="Poole P.S."/>
            <person name="Podile A.R."/>
            <person name="Tkacz A."/>
        </authorList>
    </citation>
    <scope>NUCLEOTIDE SEQUENCE [LARGE SCALE GENOMIC DNA]</scope>
    <source>
        <strain evidence="11 12">HU44</strain>
    </source>
</reference>
<keyword evidence="5" id="KW-0547">Nucleotide-binding</keyword>
<sequence length="364" mass="39811">MTLGAWNRKTEKNLIPAAEDPALELRNVSRRFGKTAALDDVSLTIGSGEIICLVGRSGCGKSTLLRMIAGVDTIDAGRILLNGDEVSGPSIFVEPEDRKIGFVFQDYALFPHLTVEQNILFGLRGRPKKAAAHRVNEILDHIGIEHLRARYPHMLSGGEQQRAALARALAPQPDILLMDEPFSNLDRGLRDRVRDETLSLLRRLGTTVIMVTHDPEEALSAGDRIVLMRAGRIVQTGSGYDLHDRPVNPYAAEFFCAFNKVPGVFREGHVETAIGRFAQRLDLGEGSPATLYIRTQGISVSRGDGQFRGHVQSRVFLGDVEQLAVKVDGLEQPLLVKTMERLEAGTDLVGLVVSPESCLAFAAT</sequence>
<dbReference type="SMART" id="SM00382">
    <property type="entry name" value="AAA"/>
    <property type="match status" value="1"/>
</dbReference>
<evidence type="ECO:0000256" key="6">
    <source>
        <dbReference type="ARBA" id="ARBA00022840"/>
    </source>
</evidence>
<evidence type="ECO:0000313" key="12">
    <source>
        <dbReference type="Proteomes" id="UP000757604"/>
    </source>
</evidence>
<keyword evidence="4" id="KW-0410">Iron transport</keyword>
<dbReference type="InterPro" id="IPR003593">
    <property type="entry name" value="AAA+_ATPase"/>
</dbReference>
<dbReference type="Gene3D" id="3.40.50.300">
    <property type="entry name" value="P-loop containing nucleotide triphosphate hydrolases"/>
    <property type="match status" value="1"/>
</dbReference>
<dbReference type="PANTHER" id="PTHR42781:SF4">
    <property type="entry name" value="SPERMIDINE_PUTRESCINE IMPORT ATP-BINDING PROTEIN POTA"/>
    <property type="match status" value="1"/>
</dbReference>
<dbReference type="SUPFAM" id="SSF52540">
    <property type="entry name" value="P-loop containing nucleoside triphosphate hydrolases"/>
    <property type="match status" value="1"/>
</dbReference>
<dbReference type="InterPro" id="IPR008995">
    <property type="entry name" value="Mo/tungstate-bd_C_term_dom"/>
</dbReference>
<dbReference type="EMBL" id="JAEUAO010000003">
    <property type="protein sequence ID" value="MBW9064912.1"/>
    <property type="molecule type" value="Genomic_DNA"/>
</dbReference>
<evidence type="ECO:0000256" key="1">
    <source>
        <dbReference type="ARBA" id="ARBA00005417"/>
    </source>
</evidence>
<keyword evidence="8" id="KW-0406">Ion transport</keyword>
<evidence type="ECO:0000256" key="8">
    <source>
        <dbReference type="ARBA" id="ARBA00023065"/>
    </source>
</evidence>
<comment type="caution">
    <text evidence="11">The sequence shown here is derived from an EMBL/GenBank/DDBJ whole genome shotgun (WGS) entry which is preliminary data.</text>
</comment>
<dbReference type="SUPFAM" id="SSF50331">
    <property type="entry name" value="MOP-like"/>
    <property type="match status" value="1"/>
</dbReference>
<dbReference type="InterPro" id="IPR015853">
    <property type="entry name" value="ABC_transpr_FbpC"/>
</dbReference>
<dbReference type="InterPro" id="IPR017871">
    <property type="entry name" value="ABC_transporter-like_CS"/>
</dbReference>
<dbReference type="GO" id="GO:0005524">
    <property type="term" value="F:ATP binding"/>
    <property type="evidence" value="ECO:0007669"/>
    <property type="project" value="UniProtKB-KW"/>
</dbReference>
<name>A0ABS7HCA0_9HYPH</name>
<comment type="similarity">
    <text evidence="1">Belongs to the ABC transporter superfamily.</text>
</comment>
<protein>
    <submittedName>
        <fullName evidence="11">ABC transporter ATP-binding protein</fullName>
    </submittedName>
</protein>
<keyword evidence="2" id="KW-0813">Transport</keyword>
<keyword evidence="6 11" id="KW-0067">ATP-binding</keyword>
<keyword evidence="9" id="KW-0472">Membrane</keyword>
<dbReference type="InterPro" id="IPR050093">
    <property type="entry name" value="ABC_SmlMolc_Importer"/>
</dbReference>
<dbReference type="PROSITE" id="PS00211">
    <property type="entry name" value="ABC_TRANSPORTER_1"/>
    <property type="match status" value="1"/>
</dbReference>
<organism evidence="11 12">
    <name type="scientific">Rhizobium herbae</name>
    <dbReference type="NCBI Taxonomy" id="508661"/>
    <lineage>
        <taxon>Bacteria</taxon>
        <taxon>Pseudomonadati</taxon>
        <taxon>Pseudomonadota</taxon>
        <taxon>Alphaproteobacteria</taxon>
        <taxon>Hyphomicrobiales</taxon>
        <taxon>Rhizobiaceae</taxon>
        <taxon>Rhizobium/Agrobacterium group</taxon>
        <taxon>Rhizobium</taxon>
    </lineage>
</organism>
<evidence type="ECO:0000256" key="2">
    <source>
        <dbReference type="ARBA" id="ARBA00022448"/>
    </source>
</evidence>
<dbReference type="InterPro" id="IPR003439">
    <property type="entry name" value="ABC_transporter-like_ATP-bd"/>
</dbReference>
<dbReference type="Pfam" id="PF00005">
    <property type="entry name" value="ABC_tran"/>
    <property type="match status" value="1"/>
</dbReference>
<accession>A0ABS7HCA0</accession>
<dbReference type="CDD" id="cd03259">
    <property type="entry name" value="ABC_Carb_Solutes_like"/>
    <property type="match status" value="1"/>
</dbReference>